<dbReference type="GeneID" id="76205117"/>
<dbReference type="Gene3D" id="1.20.120.330">
    <property type="entry name" value="Nucleotidyltransferases domain 2"/>
    <property type="match status" value="2"/>
</dbReference>
<evidence type="ECO:0000256" key="3">
    <source>
        <dbReference type="ARBA" id="ARBA00022741"/>
    </source>
</evidence>
<keyword evidence="9" id="KW-0436">Ligase</keyword>
<dbReference type="PANTHER" id="PTHR30621">
    <property type="entry name" value="GLUTAMINE SYNTHETASE ADENYLYLTRANSFERASE"/>
    <property type="match status" value="1"/>
</dbReference>
<keyword evidence="11" id="KW-1185">Reference proteome</keyword>
<dbReference type="EMBL" id="BAMX01000035">
    <property type="protein sequence ID" value="GAN66985.1"/>
    <property type="molecule type" value="Genomic_DNA"/>
</dbReference>
<dbReference type="GO" id="GO:0008882">
    <property type="term" value="F:[glutamate-ammonia-ligase] adenylyltransferase activity"/>
    <property type="evidence" value="ECO:0007669"/>
    <property type="project" value="InterPro"/>
</dbReference>
<dbReference type="InterPro" id="IPR023057">
    <property type="entry name" value="GlnE"/>
</dbReference>
<dbReference type="GO" id="GO:0000820">
    <property type="term" value="P:regulation of glutamine family amino acid metabolic process"/>
    <property type="evidence" value="ECO:0007669"/>
    <property type="project" value="TreeGrafter"/>
</dbReference>
<accession>A0A0D6NN04</accession>
<evidence type="ECO:0000256" key="5">
    <source>
        <dbReference type="ARBA" id="ARBA00022842"/>
    </source>
</evidence>
<dbReference type="InterPro" id="IPR043519">
    <property type="entry name" value="NT_sf"/>
</dbReference>
<evidence type="ECO:0000313" key="12">
    <source>
        <dbReference type="Proteomes" id="UP000270034"/>
    </source>
</evidence>
<keyword evidence="1 9" id="KW-0808">Transferase</keyword>
<dbReference type="EMBL" id="AP018515">
    <property type="protein sequence ID" value="BBC81636.1"/>
    <property type="molecule type" value="Genomic_DNA"/>
</dbReference>
<dbReference type="Proteomes" id="UP000270034">
    <property type="component" value="Chromosome"/>
</dbReference>
<evidence type="ECO:0000313" key="11">
    <source>
        <dbReference type="Proteomes" id="UP000032670"/>
    </source>
</evidence>
<dbReference type="NCBIfam" id="NF010706">
    <property type="entry name" value="PRK14108.1"/>
    <property type="match status" value="1"/>
</dbReference>
<dbReference type="GO" id="GO:0005524">
    <property type="term" value="F:ATP binding"/>
    <property type="evidence" value="ECO:0007669"/>
    <property type="project" value="UniProtKB-KW"/>
</dbReference>
<organism evidence="9 12">
    <name type="scientific">Acetobacter orientalis</name>
    <dbReference type="NCBI Taxonomy" id="146474"/>
    <lineage>
        <taxon>Bacteria</taxon>
        <taxon>Pseudomonadati</taxon>
        <taxon>Pseudomonadota</taxon>
        <taxon>Alphaproteobacteria</taxon>
        <taxon>Acetobacterales</taxon>
        <taxon>Acetobacteraceae</taxon>
        <taxon>Acetobacter</taxon>
    </lineage>
</organism>
<keyword evidence="2 9" id="KW-0548">Nucleotidyltransferase</keyword>
<evidence type="ECO:0000256" key="2">
    <source>
        <dbReference type="ARBA" id="ARBA00022695"/>
    </source>
</evidence>
<protein>
    <submittedName>
        <fullName evidence="9">Glutamate-ammonia-ligase adenylyltransferase</fullName>
    </submittedName>
</protein>
<keyword evidence="3" id="KW-0547">Nucleotide-binding</keyword>
<keyword evidence="6" id="KW-0511">Multifunctional enzyme</keyword>
<dbReference type="InterPro" id="IPR013546">
    <property type="entry name" value="PII_UdlTrfase/GS_AdlTrfase"/>
</dbReference>
<dbReference type="KEGG" id="aot:AcetOri_orf04979"/>
<gene>
    <name evidence="10" type="ORF">Abor_035_008</name>
    <name evidence="9" type="ORF">AcetOrient_orf04979</name>
</gene>
<dbReference type="Pfam" id="PF08335">
    <property type="entry name" value="GlnD_UR_UTase"/>
    <property type="match status" value="2"/>
</dbReference>
<dbReference type="Proteomes" id="UP000032670">
    <property type="component" value="Unassembled WGS sequence"/>
</dbReference>
<evidence type="ECO:0000259" key="7">
    <source>
        <dbReference type="Pfam" id="PF03710"/>
    </source>
</evidence>
<dbReference type="PANTHER" id="PTHR30621:SF0">
    <property type="entry name" value="BIFUNCTIONAL GLUTAMINE SYNTHETASE ADENYLYLTRANSFERASE_ADENYLYL-REMOVING ENZYME"/>
    <property type="match status" value="1"/>
</dbReference>
<evidence type="ECO:0000259" key="8">
    <source>
        <dbReference type="Pfam" id="PF08335"/>
    </source>
</evidence>
<accession>A0A2Z5ZM97</accession>
<evidence type="ECO:0000313" key="10">
    <source>
        <dbReference type="EMBL" id="GAN66985.1"/>
    </source>
</evidence>
<evidence type="ECO:0000256" key="1">
    <source>
        <dbReference type="ARBA" id="ARBA00022679"/>
    </source>
</evidence>
<feature type="domain" description="PII-uridylyltransferase/Glutamine-synthetase adenylyltransferase" evidence="8">
    <location>
        <begin position="893"/>
        <end position="971"/>
    </location>
</feature>
<dbReference type="SUPFAM" id="SSF81593">
    <property type="entry name" value="Nucleotidyltransferase substrate binding subunit/domain"/>
    <property type="match status" value="2"/>
</dbReference>
<dbReference type="GO" id="GO:0016874">
    <property type="term" value="F:ligase activity"/>
    <property type="evidence" value="ECO:0007669"/>
    <property type="project" value="UniProtKB-KW"/>
</dbReference>
<feature type="domain" description="PII-uridylyltransferase/Glutamine-synthetase adenylyltransferase" evidence="8">
    <location>
        <begin position="360"/>
        <end position="482"/>
    </location>
</feature>
<evidence type="ECO:0000313" key="9">
    <source>
        <dbReference type="EMBL" id="BBC81636.1"/>
    </source>
</evidence>
<evidence type="ECO:0000256" key="6">
    <source>
        <dbReference type="ARBA" id="ARBA00023268"/>
    </source>
</evidence>
<dbReference type="Gene3D" id="3.30.460.10">
    <property type="entry name" value="Beta Polymerase, domain 2"/>
    <property type="match status" value="2"/>
</dbReference>
<name>A0A2Z5ZM97_9PROT</name>
<dbReference type="NCBIfam" id="NF008292">
    <property type="entry name" value="PRK11072.1"/>
    <property type="match status" value="1"/>
</dbReference>
<dbReference type="Gene3D" id="1.20.120.1510">
    <property type="match status" value="1"/>
</dbReference>
<proteinExistence type="predicted"/>
<dbReference type="GO" id="GO:0005829">
    <property type="term" value="C:cytosol"/>
    <property type="evidence" value="ECO:0007669"/>
    <property type="project" value="TreeGrafter"/>
</dbReference>
<dbReference type="STRING" id="1231341.Abor_035_008"/>
<dbReference type="AlphaFoldDB" id="A0A2Z5ZM97"/>
<keyword evidence="4" id="KW-0067">ATP-binding</keyword>
<dbReference type="RefSeq" id="WP_084594510.1">
    <property type="nucleotide sequence ID" value="NZ_BAMX01000035.1"/>
</dbReference>
<reference evidence="9 12" key="2">
    <citation type="submission" date="2018-02" db="EMBL/GenBank/DDBJ databases">
        <title>Acetobacter orientalis genome.</title>
        <authorList>
            <person name="Nakashima N."/>
            <person name="Tamura T."/>
        </authorList>
    </citation>
    <scope>NUCLEOTIDE SEQUENCE [LARGE SCALE GENOMIC DNA]</scope>
    <source>
        <strain evidence="9 12">FAN1</strain>
    </source>
</reference>
<sequence>MPLVTQPSFKDIRQPRSARTPRLWPDAMWPAAANTQAAAHFEEDMRAALQESGQTDVLDMPGAAALLTCLGGNSPYLSDLARQDTDFFVTLLQKGPSACATEAFATLAECDFTAERTHVAASLRQAKKQVALLCAIADIGGFWPLEDVTQALSRLAETTLEVALKHLLWAAHDSGQIQLKDPKRPTYGCGFFVLAMGKLGARELNFSSDIDLMVLYDPSGYKQPDAVRRVFIRMTSDLVSLMEARDANGYVFRTDLRLRPDPASTPPAVSVQAAMVYYESLGQTWERAAMIKARPVAGDLTLGRSFLEAIRPFVWRRHLDFALIDDIHTMKARIDRYRNTGRTGLATLAESTVADPAASMQWLLGHNLKLGQGGIREIEFIAQAMQLVWGGRDPTLRDKTTFGALKKLVKLAYLPREEAEVLARTYRLLRDAEHRLQMRADYQTHSLPEQADAFNAFAVFMNYSDGEALALDLLPRMREARRIFERHFVTQAQPAEEQDKTLLAVAPDDENSPILLQNVGFSPEQAVEAAQVLARWQGNSLRALRSERAHALLRNLLPALLASFATRSNPLACLRRFDALLARQHAGVQLLSLFERNPALIDRIAALFDASAFLADHLADKPSALEGLLEPEPEEGRNVLARLRQLAAEVEDTEMLVTALRPLLRGEEFRLSVAVIEGRMSEDEAERARTALADTIMIVLKQAVEKDHIRRYGRVPGGGMAVIALGKAGSREMMPGSDLDLLLVFDHPEAQQMSVVPQTPRAKTPEGFLLPAPRSVSVGQYYTRLAHAFIAALTAPGPEGPLYAVDMRLRPSGAAGPVAAARQGFLQYHRDAAWTWERMALTRARIIAAPIALRHVLSADIAAILEGKLRKPEPTKAEVLEDARAMRARLARDLPATSPWDIKRRSGGLMEVEFIGQTLQLVVADKTVRDTCTRKALVKLGKAGVLNSAQTKLLLQADSQWRRLQCLLRLLCGPVPPLDLEKELAPPSQAILLRAMKVKTLPDLISQTSALARAVRACFAQTIGTVQEGDAFAEVMLEESGI</sequence>
<keyword evidence="5" id="KW-0460">Magnesium</keyword>
<evidence type="ECO:0000256" key="4">
    <source>
        <dbReference type="ARBA" id="ARBA00022840"/>
    </source>
</evidence>
<dbReference type="CDD" id="cd05401">
    <property type="entry name" value="NT_GlnE_GlnD_like"/>
    <property type="match status" value="2"/>
</dbReference>
<dbReference type="InterPro" id="IPR005190">
    <property type="entry name" value="GlnE_rpt_dom"/>
</dbReference>
<feature type="domain" description="Glutamate-ammonia ligase adenylyltransferase repeated" evidence="7">
    <location>
        <begin position="70"/>
        <end position="308"/>
    </location>
</feature>
<reference evidence="10 11" key="1">
    <citation type="submission" date="2012-11" db="EMBL/GenBank/DDBJ databases">
        <title>Whole genome sequence of Acetobacter orientalis 21F-2.</title>
        <authorList>
            <person name="Azuma Y."/>
            <person name="Higashiura N."/>
            <person name="Hirakawa H."/>
            <person name="Matsushita K."/>
        </authorList>
    </citation>
    <scope>NUCLEOTIDE SEQUENCE [LARGE SCALE GENOMIC DNA]</scope>
    <source>
        <strain evidence="10 11">21F-2</strain>
    </source>
</reference>
<feature type="domain" description="Glutamate-ammonia ligase adenylyltransferase repeated" evidence="7">
    <location>
        <begin position="603"/>
        <end position="848"/>
    </location>
</feature>
<dbReference type="Pfam" id="PF03710">
    <property type="entry name" value="GlnE"/>
    <property type="match status" value="2"/>
</dbReference>
<dbReference type="SUPFAM" id="SSF81301">
    <property type="entry name" value="Nucleotidyltransferase"/>
    <property type="match status" value="2"/>
</dbReference>